<protein>
    <submittedName>
        <fullName evidence="1">Uncharacterized protein</fullName>
    </submittedName>
</protein>
<dbReference type="InterPro" id="IPR045444">
    <property type="entry name" value="DUF6503"/>
</dbReference>
<dbReference type="OrthoDB" id="1489248at2"/>
<dbReference type="Pfam" id="PF20113">
    <property type="entry name" value="DUF6503"/>
    <property type="match status" value="1"/>
</dbReference>
<accession>A0A3S0IQR5</accession>
<sequence>MKETFLVIITLLIFGCKQENILDGKRVLNQSIIEHDSLNRWSRNNFFIHIQEPRIANPHRYSILELNNSSNSFKLSRNRDQYISEHIIDSSGNSFVLLDGNIVTDTVLIDKYGLDAFRNIGYKNFYKLLYGLPMSLKDSYKEIINTSVSIFNEEECYKIEMELKDTVISKNWILYISKSNMRIKGVEIIFPEKPDEGERIYFDEIIIINGIKIPRIRHWHLLNDNSYSGTDLIIKELSD</sequence>
<keyword evidence="2" id="KW-1185">Reference proteome</keyword>
<organism evidence="1 2">
    <name type="scientific">Arenibacter aquaticus</name>
    <dbReference type="NCBI Taxonomy" id="2489054"/>
    <lineage>
        <taxon>Bacteria</taxon>
        <taxon>Pseudomonadati</taxon>
        <taxon>Bacteroidota</taxon>
        <taxon>Flavobacteriia</taxon>
        <taxon>Flavobacteriales</taxon>
        <taxon>Flavobacteriaceae</taxon>
        <taxon>Arenibacter</taxon>
    </lineage>
</organism>
<proteinExistence type="predicted"/>
<evidence type="ECO:0000313" key="1">
    <source>
        <dbReference type="EMBL" id="RTE55485.1"/>
    </source>
</evidence>
<comment type="caution">
    <text evidence="1">The sequence shown here is derived from an EMBL/GenBank/DDBJ whole genome shotgun (WGS) entry which is preliminary data.</text>
</comment>
<name>A0A3S0IQR5_9FLAO</name>
<dbReference type="EMBL" id="RQPJ01000001">
    <property type="protein sequence ID" value="RTE55485.1"/>
    <property type="molecule type" value="Genomic_DNA"/>
</dbReference>
<dbReference type="AlphaFoldDB" id="A0A3S0IQR5"/>
<dbReference type="PROSITE" id="PS51257">
    <property type="entry name" value="PROKAR_LIPOPROTEIN"/>
    <property type="match status" value="1"/>
</dbReference>
<gene>
    <name evidence="1" type="ORF">EHW67_02665</name>
</gene>
<evidence type="ECO:0000313" key="2">
    <source>
        <dbReference type="Proteomes" id="UP000267585"/>
    </source>
</evidence>
<dbReference type="RefSeq" id="WP_126160787.1">
    <property type="nucleotide sequence ID" value="NZ_RQPJ01000001.1"/>
</dbReference>
<dbReference type="Proteomes" id="UP000267585">
    <property type="component" value="Unassembled WGS sequence"/>
</dbReference>
<reference evidence="1 2" key="1">
    <citation type="submission" date="2018-11" db="EMBL/GenBank/DDBJ databases">
        <title>Arenibacter aquaticus sp.nov., a marine bacterium isolated from surface seawater in the South China Sea.</title>
        <authorList>
            <person name="Guo J."/>
            <person name="Sun J."/>
        </authorList>
    </citation>
    <scope>NUCLEOTIDE SEQUENCE [LARGE SCALE GENOMIC DNA]</scope>
    <source>
        <strain evidence="1 2">GUO666</strain>
    </source>
</reference>